<dbReference type="AlphaFoldDB" id="A0AAU9XBG9"/>
<sequence>IIVQDILKEVDPEGCQLRKAHRLKRRTHHCLGPNDTWHIDGYDKLKPFGFPIHGAIDGFSWKILWLEVTRSNNSPDNTVTYFLSTVKELKGCPRQLITDLGTESGLAALMHGSTWWRNFFQDLELEGVLYSSSELSMECLWNCFAPVIQNDPDIIKEHRNSHRIRKSRHKTVPGRLIHYSTCLSFMGLLETFC</sequence>
<feature type="domain" description="Integrase core" evidence="1">
    <location>
        <begin position="29"/>
        <end position="109"/>
    </location>
</feature>
<evidence type="ECO:0000259" key="1">
    <source>
        <dbReference type="Pfam" id="PF24764"/>
    </source>
</evidence>
<dbReference type="Proteomes" id="UP001159428">
    <property type="component" value="Unassembled WGS sequence"/>
</dbReference>
<dbReference type="Pfam" id="PF24764">
    <property type="entry name" value="rva_4"/>
    <property type="match status" value="1"/>
</dbReference>
<keyword evidence="3" id="KW-1185">Reference proteome</keyword>
<feature type="non-terminal residue" evidence="2">
    <location>
        <position position="1"/>
    </location>
</feature>
<dbReference type="InterPro" id="IPR058913">
    <property type="entry name" value="Integrase_dom_put"/>
</dbReference>
<reference evidence="2 3" key="1">
    <citation type="submission" date="2022-05" db="EMBL/GenBank/DDBJ databases">
        <authorList>
            <consortium name="Genoscope - CEA"/>
            <person name="William W."/>
        </authorList>
    </citation>
    <scope>NUCLEOTIDE SEQUENCE [LARGE SCALE GENOMIC DNA]</scope>
</reference>
<dbReference type="EMBL" id="CALNXJ010000036">
    <property type="protein sequence ID" value="CAH3142474.1"/>
    <property type="molecule type" value="Genomic_DNA"/>
</dbReference>
<dbReference type="PANTHER" id="PTHR46791">
    <property type="entry name" value="EXPRESSED PROTEIN"/>
    <property type="match status" value="1"/>
</dbReference>
<proteinExistence type="predicted"/>
<comment type="caution">
    <text evidence="2">The sequence shown here is derived from an EMBL/GenBank/DDBJ whole genome shotgun (WGS) entry which is preliminary data.</text>
</comment>
<evidence type="ECO:0000313" key="2">
    <source>
        <dbReference type="EMBL" id="CAH3142474.1"/>
    </source>
</evidence>
<accession>A0AAU9XBG9</accession>
<evidence type="ECO:0000313" key="3">
    <source>
        <dbReference type="Proteomes" id="UP001159428"/>
    </source>
</evidence>
<gene>
    <name evidence="2" type="ORF">PMEA_00019872</name>
</gene>
<organism evidence="2 3">
    <name type="scientific">Pocillopora meandrina</name>
    <dbReference type="NCBI Taxonomy" id="46732"/>
    <lineage>
        <taxon>Eukaryota</taxon>
        <taxon>Metazoa</taxon>
        <taxon>Cnidaria</taxon>
        <taxon>Anthozoa</taxon>
        <taxon>Hexacorallia</taxon>
        <taxon>Scleractinia</taxon>
        <taxon>Astrocoeniina</taxon>
        <taxon>Pocilloporidae</taxon>
        <taxon>Pocillopora</taxon>
    </lineage>
</organism>
<protein>
    <recommendedName>
        <fullName evidence="1">Integrase core domain-containing protein</fullName>
    </recommendedName>
</protein>
<name>A0AAU9XBG9_9CNID</name>
<dbReference type="PANTHER" id="PTHR46791:SF13">
    <property type="entry name" value="CLR5 DOMAIN-CONTAINING PROTEIN"/>
    <property type="match status" value="1"/>
</dbReference>